<keyword evidence="15" id="KW-1185">Reference proteome</keyword>
<reference evidence="14" key="1">
    <citation type="submission" date="2020-03" db="EMBL/GenBank/DDBJ databases">
        <title>Castanea mollissima Vanexum genome sequencing.</title>
        <authorList>
            <person name="Staton M."/>
        </authorList>
    </citation>
    <scope>NUCLEOTIDE SEQUENCE</scope>
    <source>
        <tissue evidence="14">Leaf</tissue>
    </source>
</reference>
<dbReference type="AlphaFoldDB" id="A0A8J4VB83"/>
<dbReference type="Pfam" id="PF13855">
    <property type="entry name" value="LRR_8"/>
    <property type="match status" value="1"/>
</dbReference>
<dbReference type="InterPro" id="IPR001611">
    <property type="entry name" value="Leu-rich_rpt"/>
</dbReference>
<evidence type="ECO:0000256" key="7">
    <source>
        <dbReference type="ARBA" id="ARBA00022737"/>
    </source>
</evidence>
<evidence type="ECO:0000256" key="9">
    <source>
        <dbReference type="ARBA" id="ARBA00023136"/>
    </source>
</evidence>
<dbReference type="PANTHER" id="PTHR48063:SF98">
    <property type="entry name" value="LRR RECEPTOR-LIKE SERINE_THREONINE-PROTEIN KINASE FLS2"/>
    <property type="match status" value="1"/>
</dbReference>
<dbReference type="InterPro" id="IPR032675">
    <property type="entry name" value="LRR_dom_sf"/>
</dbReference>
<feature type="transmembrane region" description="Helical" evidence="12">
    <location>
        <begin position="707"/>
        <end position="729"/>
    </location>
</feature>
<evidence type="ECO:0000259" key="13">
    <source>
        <dbReference type="Pfam" id="PF23598"/>
    </source>
</evidence>
<dbReference type="SMART" id="SM00365">
    <property type="entry name" value="LRR_SD22"/>
    <property type="match status" value="3"/>
</dbReference>
<evidence type="ECO:0000256" key="6">
    <source>
        <dbReference type="ARBA" id="ARBA00022729"/>
    </source>
</evidence>
<keyword evidence="11" id="KW-0325">Glycoprotein</keyword>
<evidence type="ECO:0000256" key="10">
    <source>
        <dbReference type="ARBA" id="ARBA00023170"/>
    </source>
</evidence>
<dbReference type="Proteomes" id="UP000737018">
    <property type="component" value="Unassembled WGS sequence"/>
</dbReference>
<evidence type="ECO:0000256" key="11">
    <source>
        <dbReference type="ARBA" id="ARBA00023180"/>
    </source>
</evidence>
<keyword evidence="4" id="KW-0433">Leucine-rich repeat</keyword>
<accession>A0A8J4VB83</accession>
<comment type="similarity">
    <text evidence="2">Belongs to the RLP family.</text>
</comment>
<keyword evidence="7" id="KW-0677">Repeat</keyword>
<keyword evidence="3" id="KW-1003">Cell membrane</keyword>
<keyword evidence="8 12" id="KW-1133">Transmembrane helix</keyword>
<evidence type="ECO:0000313" key="15">
    <source>
        <dbReference type="Proteomes" id="UP000737018"/>
    </source>
</evidence>
<dbReference type="Gene3D" id="3.80.10.10">
    <property type="entry name" value="Ribonuclease Inhibitor"/>
    <property type="match status" value="3"/>
</dbReference>
<dbReference type="GO" id="GO:0005886">
    <property type="term" value="C:plasma membrane"/>
    <property type="evidence" value="ECO:0007669"/>
    <property type="project" value="UniProtKB-SubCell"/>
</dbReference>
<dbReference type="InterPro" id="IPR003591">
    <property type="entry name" value="Leu-rich_rpt_typical-subtyp"/>
</dbReference>
<sequence length="754" mass="83695">MMLSLKLIGVQGLVGTISSAIGNLTSAISIDLSGNELGGKLPRSLGNLCNLREIRLSSNKWSQEISEILESLSGCLSDRLEILDLSNSQLHGHLPDDLGWNSPSKFWTIKKSSQPFFLQNSISGPIPMSLGNLSSLRSLDLSNNQFNGTLPQNFGQLKNLDFLNLQDNSISGPLPVSFGNLSSLTYLFLQYNQFSGTLPQNFGQLSKLVTLYIESNMLEGVVTEVHFSNLTSLIELYALGNRLTLEVSYNWNPPFLLESLSFQSWNLGPNFPTWLFSQRHLQYLDISDTRISGVVPPSFWNFSSQFKFLNLSHNLIYGEIPNNPVIFSTLVIDLSSNYFNGSLPCISSSVIALDLSNNSFSGSISHFLCYKMNEPKKMELLNLGKNLLSGKIHDCWTMWQNLKILNLGNNNFTDNIPASIGSLTLLKSLHLHNNKLSKKLPSSLKNCKELVIIDLSENEFVGSIPSWIGHRLLSLMTLNLRSNNFHGHIPEELCALTSLQILDLSHNKLFGSIPRCVKNFSAMATKSHSYLDMNDYPWTDAFGESFPHESALLVIKGQFLEYSTILELVKSIDFSKNSLSGEIPEEVTNLRELQSLNLSYNLLIGSIPVNIGIMGSLECIDFSMNQLSGQIPSSMSSLTFLNHLNLSNNSLIGKIPLSTQLQSFEASSFIGNKLCGPPLTDNCTINSVKPNNENIGSKGTLGLEVDWFYVSMALGFVVGFLGVCCTLLLNKQWRIIYFRLLDHMGNRLRGVVLS</sequence>
<evidence type="ECO:0000256" key="12">
    <source>
        <dbReference type="SAM" id="Phobius"/>
    </source>
</evidence>
<dbReference type="PRINTS" id="PR00019">
    <property type="entry name" value="LEURICHRPT"/>
</dbReference>
<dbReference type="SMART" id="SM00369">
    <property type="entry name" value="LRR_TYP"/>
    <property type="match status" value="7"/>
</dbReference>
<dbReference type="Pfam" id="PF23598">
    <property type="entry name" value="LRR_14"/>
    <property type="match status" value="1"/>
</dbReference>
<dbReference type="Pfam" id="PF00560">
    <property type="entry name" value="LRR_1"/>
    <property type="match status" value="9"/>
</dbReference>
<dbReference type="FunFam" id="3.80.10.10:FF:000095">
    <property type="entry name" value="LRR receptor-like serine/threonine-protein kinase GSO1"/>
    <property type="match status" value="2"/>
</dbReference>
<dbReference type="SUPFAM" id="SSF52058">
    <property type="entry name" value="L domain-like"/>
    <property type="match status" value="1"/>
</dbReference>
<feature type="domain" description="Disease resistance R13L4/SHOC-2-like LRR" evidence="13">
    <location>
        <begin position="124"/>
        <end position="287"/>
    </location>
</feature>
<dbReference type="SUPFAM" id="SSF52047">
    <property type="entry name" value="RNI-like"/>
    <property type="match status" value="1"/>
</dbReference>
<evidence type="ECO:0000256" key="5">
    <source>
        <dbReference type="ARBA" id="ARBA00022692"/>
    </source>
</evidence>
<keyword evidence="10" id="KW-0675">Receptor</keyword>
<evidence type="ECO:0000256" key="3">
    <source>
        <dbReference type="ARBA" id="ARBA00022475"/>
    </source>
</evidence>
<dbReference type="InterPro" id="IPR046956">
    <property type="entry name" value="RLP23-like"/>
</dbReference>
<dbReference type="InterPro" id="IPR055414">
    <property type="entry name" value="LRR_R13L4/SHOC2-like"/>
</dbReference>
<dbReference type="FunFam" id="3.80.10.10:FF:000111">
    <property type="entry name" value="LRR receptor-like serine/threonine-protein kinase ERECTA"/>
    <property type="match status" value="1"/>
</dbReference>
<keyword evidence="5 12" id="KW-0812">Transmembrane</keyword>
<proteinExistence type="inferred from homology"/>
<name>A0A8J4VB83_9ROSI</name>
<evidence type="ECO:0000256" key="2">
    <source>
        <dbReference type="ARBA" id="ARBA00009592"/>
    </source>
</evidence>
<evidence type="ECO:0000256" key="8">
    <source>
        <dbReference type="ARBA" id="ARBA00022989"/>
    </source>
</evidence>
<dbReference type="OrthoDB" id="8731593at2759"/>
<evidence type="ECO:0000256" key="4">
    <source>
        <dbReference type="ARBA" id="ARBA00022614"/>
    </source>
</evidence>
<evidence type="ECO:0000256" key="1">
    <source>
        <dbReference type="ARBA" id="ARBA00004251"/>
    </source>
</evidence>
<keyword evidence="9 12" id="KW-0472">Membrane</keyword>
<comment type="subcellular location">
    <subcellularLocation>
        <location evidence="1">Cell membrane</location>
        <topology evidence="1">Single-pass type I membrane protein</topology>
    </subcellularLocation>
</comment>
<organism evidence="14 15">
    <name type="scientific">Castanea mollissima</name>
    <name type="common">Chinese chestnut</name>
    <dbReference type="NCBI Taxonomy" id="60419"/>
    <lineage>
        <taxon>Eukaryota</taxon>
        <taxon>Viridiplantae</taxon>
        <taxon>Streptophyta</taxon>
        <taxon>Embryophyta</taxon>
        <taxon>Tracheophyta</taxon>
        <taxon>Spermatophyta</taxon>
        <taxon>Magnoliopsida</taxon>
        <taxon>eudicotyledons</taxon>
        <taxon>Gunneridae</taxon>
        <taxon>Pentapetalae</taxon>
        <taxon>rosids</taxon>
        <taxon>fabids</taxon>
        <taxon>Fagales</taxon>
        <taxon>Fagaceae</taxon>
        <taxon>Castanea</taxon>
    </lineage>
</organism>
<evidence type="ECO:0000313" key="14">
    <source>
        <dbReference type="EMBL" id="KAF3948340.1"/>
    </source>
</evidence>
<dbReference type="EMBL" id="JRKL02006923">
    <property type="protein sequence ID" value="KAF3948340.1"/>
    <property type="molecule type" value="Genomic_DNA"/>
</dbReference>
<keyword evidence="6" id="KW-0732">Signal</keyword>
<dbReference type="PANTHER" id="PTHR48063">
    <property type="entry name" value="LRR RECEPTOR-LIKE KINASE"/>
    <property type="match status" value="1"/>
</dbReference>
<gene>
    <name evidence="14" type="ORF">CMV_025648</name>
</gene>
<protein>
    <recommendedName>
        <fullName evidence="13">Disease resistance R13L4/SHOC-2-like LRR domain-containing protein</fullName>
    </recommendedName>
</protein>
<comment type="caution">
    <text evidence="14">The sequence shown here is derived from an EMBL/GenBank/DDBJ whole genome shotgun (WGS) entry which is preliminary data.</text>
</comment>